<comment type="caution">
    <text evidence="1">The sequence shown here is derived from an EMBL/GenBank/DDBJ whole genome shotgun (WGS) entry which is preliminary data.</text>
</comment>
<accession>A0A3N0YCN6</accession>
<evidence type="ECO:0000313" key="2">
    <source>
        <dbReference type="Proteomes" id="UP000281406"/>
    </source>
</evidence>
<dbReference type="EMBL" id="RJVU01047120">
    <property type="protein sequence ID" value="ROL43864.1"/>
    <property type="molecule type" value="Genomic_DNA"/>
</dbReference>
<proteinExistence type="predicted"/>
<evidence type="ECO:0000313" key="1">
    <source>
        <dbReference type="EMBL" id="ROL43864.1"/>
    </source>
</evidence>
<protein>
    <submittedName>
        <fullName evidence="1">Uncharacterized protein</fullName>
    </submittedName>
</protein>
<organism evidence="1 2">
    <name type="scientific">Anabarilius grahami</name>
    <name type="common">Kanglang fish</name>
    <name type="synonym">Barilius grahami</name>
    <dbReference type="NCBI Taxonomy" id="495550"/>
    <lineage>
        <taxon>Eukaryota</taxon>
        <taxon>Metazoa</taxon>
        <taxon>Chordata</taxon>
        <taxon>Craniata</taxon>
        <taxon>Vertebrata</taxon>
        <taxon>Euteleostomi</taxon>
        <taxon>Actinopterygii</taxon>
        <taxon>Neopterygii</taxon>
        <taxon>Teleostei</taxon>
        <taxon>Ostariophysi</taxon>
        <taxon>Cypriniformes</taxon>
        <taxon>Xenocyprididae</taxon>
        <taxon>Xenocypridinae</taxon>
        <taxon>Xenocypridinae incertae sedis</taxon>
        <taxon>Anabarilius</taxon>
    </lineage>
</organism>
<keyword evidence="2" id="KW-1185">Reference proteome</keyword>
<gene>
    <name evidence="1" type="ORF">DPX16_11896</name>
</gene>
<dbReference type="AlphaFoldDB" id="A0A3N0YCN6"/>
<name>A0A3N0YCN6_ANAGA</name>
<sequence>MAATQQPLYDMATTPECLHNMAATPESSAFMVARCSGRHEHCTCGYQGSP</sequence>
<reference evidence="1 2" key="1">
    <citation type="submission" date="2018-10" db="EMBL/GenBank/DDBJ databases">
        <title>Genome assembly for a Yunnan-Guizhou Plateau 3E fish, Anabarilius grahami (Regan), and its evolutionary and genetic applications.</title>
        <authorList>
            <person name="Jiang W."/>
        </authorList>
    </citation>
    <scope>NUCLEOTIDE SEQUENCE [LARGE SCALE GENOMIC DNA]</scope>
    <source>
        <strain evidence="1">AG-KIZ</strain>
        <tissue evidence="1">Muscle</tissue>
    </source>
</reference>
<dbReference type="Proteomes" id="UP000281406">
    <property type="component" value="Unassembled WGS sequence"/>
</dbReference>